<keyword evidence="1" id="KW-0472">Membrane</keyword>
<reference evidence="3" key="1">
    <citation type="journal article" date="2017" name="Nature">
        <title>Asgard archaea illuminate the origin of eukaryotic cellular complexity.</title>
        <authorList>
            <person name="Zaremba-Niedzwiedzka K."/>
            <person name="Caceres E.F."/>
            <person name="Saw J.H."/>
            <person name="Backstrom D."/>
            <person name="Juzokaite L."/>
            <person name="Vancaester E."/>
            <person name="Seitz K.W."/>
            <person name="Anantharaman K."/>
            <person name="Starnawski P."/>
            <person name="Kjeldsen K.U."/>
            <person name="Scott M.B."/>
            <person name="Nunoura T."/>
            <person name="Banfield J.F."/>
            <person name="Schramm A."/>
            <person name="Baker B.J."/>
            <person name="Spang A."/>
            <person name="Ettema T.J.G."/>
        </authorList>
    </citation>
    <scope>NUCLEOTIDE SEQUENCE</scope>
    <source>
        <strain evidence="3">LCB_4</strain>
    </source>
</reference>
<sequence>MRSAIPITIILISTLLITLNITSISCQQPPIISEISGENIQLIVNDLTSFQTRRAGTVECNISAEYIYTYLSSINVSASYEYFTTPTGVLINVIGDIPGLDQRGRYVVIGAHYDSISHSGNAPGAVDNAAAIAVIMEIARVLSNHSLPRSVKLLFFSGEEIGRYGSLNWVNKHSDMRANLTATLILDMIAYGDSLIVDYNSLSKPLADYIFEKTSFKNYMSIEENSYLSDHQSFWSASIPTVLIHQNNPLDYPYYHTSEDTVDKVNFNLVFLTAQFTLEAVYFLATDPDVENIYYKANLIYPIIIIVLPIVSLTGLGLIIKFKFSRREIENCSNHRRL</sequence>
<organism evidence="3 4">
    <name type="scientific">Odinarchaeota yellowstonii (strain LCB_4)</name>
    <dbReference type="NCBI Taxonomy" id="1841599"/>
    <lineage>
        <taxon>Archaea</taxon>
        <taxon>Promethearchaeati</taxon>
        <taxon>Candidatus Odinarchaeota</taxon>
        <taxon>Candidatus Odinarchaeia</taxon>
        <taxon>Candidatus Odinarchaeales</taxon>
        <taxon>Candidatus Odinarchaeaceae</taxon>
        <taxon>Candidatus Odinarchaeum</taxon>
    </lineage>
</organism>
<evidence type="ECO:0000256" key="1">
    <source>
        <dbReference type="SAM" id="Phobius"/>
    </source>
</evidence>
<dbReference type="PANTHER" id="PTHR12147:SF26">
    <property type="entry name" value="PEPTIDASE M28 DOMAIN-CONTAINING PROTEIN"/>
    <property type="match status" value="1"/>
</dbReference>
<dbReference type="SUPFAM" id="SSF53187">
    <property type="entry name" value="Zn-dependent exopeptidases"/>
    <property type="match status" value="1"/>
</dbReference>
<evidence type="ECO:0000313" key="4">
    <source>
        <dbReference type="Proteomes" id="UP000186851"/>
    </source>
</evidence>
<name>A0AAF0IBK6_ODILC</name>
<dbReference type="PROSITE" id="PS51257">
    <property type="entry name" value="PROKAR_LIPOPROTEIN"/>
    <property type="match status" value="1"/>
</dbReference>
<gene>
    <name evidence="3" type="ORF">OdinLCB4_000765</name>
</gene>
<feature type="domain" description="Peptidase M28" evidence="2">
    <location>
        <begin position="92"/>
        <end position="269"/>
    </location>
</feature>
<dbReference type="GO" id="GO:0008235">
    <property type="term" value="F:metalloexopeptidase activity"/>
    <property type="evidence" value="ECO:0007669"/>
    <property type="project" value="InterPro"/>
</dbReference>
<dbReference type="Pfam" id="PF04389">
    <property type="entry name" value="Peptidase_M28"/>
    <property type="match status" value="1"/>
</dbReference>
<feature type="transmembrane region" description="Helical" evidence="1">
    <location>
        <begin position="299"/>
        <end position="320"/>
    </location>
</feature>
<reference evidence="3" key="2">
    <citation type="journal article" date="2022" name="Nat. Microbiol.">
        <title>A closed Candidatus Odinarchaeum chromosome exposes Asgard archaeal viruses.</title>
        <authorList>
            <person name="Tamarit D."/>
            <person name="Caceres E.F."/>
            <person name="Krupovic M."/>
            <person name="Nijland R."/>
            <person name="Eme L."/>
            <person name="Robinson N.P."/>
            <person name="Ettema T.J.G."/>
        </authorList>
    </citation>
    <scope>NUCLEOTIDE SEQUENCE</scope>
    <source>
        <strain evidence="3">LCB_4</strain>
    </source>
</reference>
<dbReference type="PANTHER" id="PTHR12147">
    <property type="entry name" value="METALLOPEPTIDASE M28 FAMILY MEMBER"/>
    <property type="match status" value="1"/>
</dbReference>
<evidence type="ECO:0000259" key="2">
    <source>
        <dbReference type="Pfam" id="PF04389"/>
    </source>
</evidence>
<dbReference type="KEGG" id="oyw:OdinLCB4_000765"/>
<dbReference type="GO" id="GO:0006508">
    <property type="term" value="P:proteolysis"/>
    <property type="evidence" value="ECO:0007669"/>
    <property type="project" value="InterPro"/>
</dbReference>
<proteinExistence type="predicted"/>
<dbReference type="InterPro" id="IPR045175">
    <property type="entry name" value="M28_fam"/>
</dbReference>
<protein>
    <submittedName>
        <fullName evidence="3">DUF4910 domain-containing protein</fullName>
    </submittedName>
</protein>
<dbReference type="Gene3D" id="3.40.630.10">
    <property type="entry name" value="Zn peptidases"/>
    <property type="match status" value="1"/>
</dbReference>
<dbReference type="InterPro" id="IPR007484">
    <property type="entry name" value="Peptidase_M28"/>
</dbReference>
<accession>A0AAF0IBK6</accession>
<evidence type="ECO:0000313" key="3">
    <source>
        <dbReference type="EMBL" id="WEU40496.1"/>
    </source>
</evidence>
<keyword evidence="1" id="KW-0812">Transmembrane</keyword>
<dbReference type="EMBL" id="CP091871">
    <property type="protein sequence ID" value="WEU40496.1"/>
    <property type="molecule type" value="Genomic_DNA"/>
</dbReference>
<dbReference type="AlphaFoldDB" id="A0AAF0IBK6"/>
<dbReference type="Proteomes" id="UP000186851">
    <property type="component" value="Chromosome"/>
</dbReference>
<keyword evidence="1" id="KW-1133">Transmembrane helix</keyword>